<dbReference type="Gene3D" id="6.10.250.3440">
    <property type="match status" value="1"/>
</dbReference>
<keyword evidence="11" id="KW-1185">Reference proteome</keyword>
<organism evidence="10 11">
    <name type="scientific">Chironomus riparius</name>
    <dbReference type="NCBI Taxonomy" id="315576"/>
    <lineage>
        <taxon>Eukaryota</taxon>
        <taxon>Metazoa</taxon>
        <taxon>Ecdysozoa</taxon>
        <taxon>Arthropoda</taxon>
        <taxon>Hexapoda</taxon>
        <taxon>Insecta</taxon>
        <taxon>Pterygota</taxon>
        <taxon>Neoptera</taxon>
        <taxon>Endopterygota</taxon>
        <taxon>Diptera</taxon>
        <taxon>Nematocera</taxon>
        <taxon>Chironomoidea</taxon>
        <taxon>Chironomidae</taxon>
        <taxon>Chironominae</taxon>
        <taxon>Chironomus</taxon>
    </lineage>
</organism>
<reference evidence="10" key="1">
    <citation type="submission" date="2022-01" db="EMBL/GenBank/DDBJ databases">
        <authorList>
            <person name="King R."/>
        </authorList>
    </citation>
    <scope>NUCLEOTIDE SEQUENCE</scope>
</reference>
<evidence type="ECO:0000256" key="6">
    <source>
        <dbReference type="ARBA" id="ARBA00023274"/>
    </source>
</evidence>
<name>A0A9N9WUK3_9DIPT</name>
<dbReference type="PANTHER" id="PTHR13359">
    <property type="entry name" value="39S RIBOSOMAL PROTEIN L40, MITOCHONDRIAL"/>
    <property type="match status" value="1"/>
</dbReference>
<dbReference type="InterPro" id="IPR019192">
    <property type="entry name" value="Ribosomal_mL40"/>
</dbReference>
<evidence type="ECO:0000313" key="11">
    <source>
        <dbReference type="Proteomes" id="UP001153620"/>
    </source>
</evidence>
<evidence type="ECO:0000313" key="10">
    <source>
        <dbReference type="EMBL" id="CAG9806599.1"/>
    </source>
</evidence>
<evidence type="ECO:0000256" key="3">
    <source>
        <dbReference type="ARBA" id="ARBA00022946"/>
    </source>
</evidence>
<keyword evidence="6" id="KW-0687">Ribonucleoprotein</keyword>
<feature type="coiled-coil region" evidence="9">
    <location>
        <begin position="52"/>
        <end position="79"/>
    </location>
</feature>
<evidence type="ECO:0000256" key="7">
    <source>
        <dbReference type="ARBA" id="ARBA00035192"/>
    </source>
</evidence>
<keyword evidence="4" id="KW-0689">Ribosomal protein</keyword>
<sequence>MLKLLSSFSRISISQNFANKLHTSNQLNFHYTPVLFAEPLKKKKKLDPSIIKGREDRKRKKLEKQIRRLEKNARQLKPIEDLETPFTLIDEQNIRTRKLQEITEDVKEYRAQLLKKWSKYKNEENLNDFKLIDRMANAQKKALDELRFESEELYQQAIQPDISMIPIVCVGPVNTPPIKEYPYIDGDYIDKTKIFEGEVTEPK</sequence>
<keyword evidence="9" id="KW-0175">Coiled coil</keyword>
<dbReference type="PANTHER" id="PTHR13359:SF2">
    <property type="entry name" value="LARGE RIBOSOMAL SUBUNIT PROTEIN ML40"/>
    <property type="match status" value="1"/>
</dbReference>
<reference evidence="10" key="2">
    <citation type="submission" date="2022-10" db="EMBL/GenBank/DDBJ databases">
        <authorList>
            <consortium name="ENA_rothamsted_submissions"/>
            <consortium name="culmorum"/>
            <person name="King R."/>
        </authorList>
    </citation>
    <scope>NUCLEOTIDE SEQUENCE</scope>
</reference>
<dbReference type="GO" id="GO:0005762">
    <property type="term" value="C:mitochondrial large ribosomal subunit"/>
    <property type="evidence" value="ECO:0007669"/>
    <property type="project" value="InterPro"/>
</dbReference>
<keyword evidence="5" id="KW-0496">Mitochondrion</keyword>
<comment type="similarity">
    <text evidence="2">Belongs to the mitochondrion-specific ribosomal protein mL40 family.</text>
</comment>
<keyword evidence="3" id="KW-0809">Transit peptide</keyword>
<dbReference type="FunFam" id="6.10.250.3440:FF:000001">
    <property type="entry name" value="Mitochondrial ribosomal protein L40"/>
    <property type="match status" value="1"/>
</dbReference>
<evidence type="ECO:0000256" key="2">
    <source>
        <dbReference type="ARBA" id="ARBA00009360"/>
    </source>
</evidence>
<dbReference type="AlphaFoldDB" id="A0A9N9WUK3"/>
<evidence type="ECO:0000256" key="5">
    <source>
        <dbReference type="ARBA" id="ARBA00023128"/>
    </source>
</evidence>
<dbReference type="EMBL" id="OU895879">
    <property type="protein sequence ID" value="CAG9806599.1"/>
    <property type="molecule type" value="Genomic_DNA"/>
</dbReference>
<dbReference type="InterPro" id="IPR039145">
    <property type="entry name" value="Ribosomal_mL40_metazoa/plant"/>
</dbReference>
<dbReference type="Pfam" id="PF09812">
    <property type="entry name" value="MRP-L28"/>
    <property type="match status" value="1"/>
</dbReference>
<evidence type="ECO:0000256" key="1">
    <source>
        <dbReference type="ARBA" id="ARBA00004173"/>
    </source>
</evidence>
<proteinExistence type="inferred from homology"/>
<dbReference type="Proteomes" id="UP001153620">
    <property type="component" value="Chromosome 3"/>
</dbReference>
<evidence type="ECO:0000256" key="4">
    <source>
        <dbReference type="ARBA" id="ARBA00022980"/>
    </source>
</evidence>
<gene>
    <name evidence="10" type="ORF">CHIRRI_LOCUS9454</name>
</gene>
<evidence type="ECO:0000256" key="9">
    <source>
        <dbReference type="SAM" id="Coils"/>
    </source>
</evidence>
<accession>A0A9N9WUK3</accession>
<dbReference type="OrthoDB" id="5977625at2759"/>
<comment type="subcellular location">
    <subcellularLocation>
        <location evidence="1">Mitochondrion</location>
    </subcellularLocation>
</comment>
<evidence type="ECO:0000256" key="8">
    <source>
        <dbReference type="ARBA" id="ARBA00083752"/>
    </source>
</evidence>
<protein>
    <recommendedName>
        <fullName evidence="7">Large ribosomal subunit protein mL40</fullName>
    </recommendedName>
    <alternativeName>
        <fullName evidence="8">39S ribosomal protein L40, mitochondrial</fullName>
    </alternativeName>
</protein>